<dbReference type="Proteomes" id="UP001146793">
    <property type="component" value="Unassembled WGS sequence"/>
</dbReference>
<reference evidence="1" key="1">
    <citation type="submission" date="2022-08" db="EMBL/GenBank/DDBJ databases">
        <title>Novel sulphate-reducing endosymbionts in the free-living metamonad Anaeramoeba.</title>
        <authorList>
            <person name="Jerlstrom-Hultqvist J."/>
            <person name="Cepicka I."/>
            <person name="Gallot-Lavallee L."/>
            <person name="Salas-Leiva D."/>
            <person name="Curtis B.A."/>
            <person name="Zahonova K."/>
            <person name="Pipaliya S."/>
            <person name="Dacks J."/>
            <person name="Roger A.J."/>
        </authorList>
    </citation>
    <scope>NUCLEOTIDE SEQUENCE</scope>
    <source>
        <strain evidence="1">Busselton2</strain>
    </source>
</reference>
<accession>A0AAV7Z220</accession>
<evidence type="ECO:0000313" key="1">
    <source>
        <dbReference type="EMBL" id="KAJ3434170.1"/>
    </source>
</evidence>
<name>A0AAV7Z220_9EUKA</name>
<comment type="caution">
    <text evidence="1">The sequence shown here is derived from an EMBL/GenBank/DDBJ whole genome shotgun (WGS) entry which is preliminary data.</text>
</comment>
<dbReference type="AlphaFoldDB" id="A0AAV7Z220"/>
<gene>
    <name evidence="1" type="ORF">M0812_20235</name>
</gene>
<organism evidence="1 2">
    <name type="scientific">Anaeramoeba flamelloides</name>
    <dbReference type="NCBI Taxonomy" id="1746091"/>
    <lineage>
        <taxon>Eukaryota</taxon>
        <taxon>Metamonada</taxon>
        <taxon>Anaeramoebidae</taxon>
        <taxon>Anaeramoeba</taxon>
    </lineage>
</organism>
<sequence length="300" mass="34979">MINSDQMTKLTKRFGELRSMNDRLFLFLQFFPNSIKGLKLEDLQIPKQQNVSCSEFFNVNNTPDQKNNLNPKQNPKKIVIIRSSLTTMSGLTGVSRRSLERGLSNFFERNYSLHNISPYSKEYLTFGETDKLTTKKIRVGTKKNKSKKKKIIRVKKELILNQKAKKTKKKIKTQPNTSVTSNSVISKKLTHTQNNVLGNRLPKNKNDMKNLIVKNNDLQKNVCRLNNKKFSQIPRKRNFTFQGNYYLDQENHYISIKSPLHLLSVISQIHKKPRSNSLLQNMKSTLKNNDNYQQNNQIEF</sequence>
<protein>
    <submittedName>
        <fullName evidence="1">Uncharacterized protein</fullName>
    </submittedName>
</protein>
<evidence type="ECO:0000313" key="2">
    <source>
        <dbReference type="Proteomes" id="UP001146793"/>
    </source>
</evidence>
<dbReference type="EMBL" id="JANTQA010000045">
    <property type="protein sequence ID" value="KAJ3434170.1"/>
    <property type="molecule type" value="Genomic_DNA"/>
</dbReference>
<proteinExistence type="predicted"/>